<protein>
    <submittedName>
        <fullName evidence="1">Uncharacterized protein</fullName>
    </submittedName>
</protein>
<reference evidence="1 2" key="1">
    <citation type="submission" date="2013-06" db="EMBL/GenBank/DDBJ databases">
        <authorList>
            <person name="Weinstock G."/>
            <person name="Sodergren E."/>
            <person name="Lobos E.A."/>
            <person name="Fulton L."/>
            <person name="Fulton R."/>
            <person name="Courtney L."/>
            <person name="Fronick C."/>
            <person name="O'Laughlin M."/>
            <person name="Godfrey J."/>
            <person name="Wilson R.M."/>
            <person name="Miner T."/>
            <person name="Farmer C."/>
            <person name="Delehaunty K."/>
            <person name="Cordes M."/>
            <person name="Minx P."/>
            <person name="Tomlinson C."/>
            <person name="Chen J."/>
            <person name="Wollam A."/>
            <person name="Pepin K.H."/>
            <person name="Bhonagiri V."/>
            <person name="Zhang X."/>
            <person name="Warren W."/>
            <person name="Mitreva M."/>
            <person name="Mardis E.R."/>
            <person name="Wilson R.K."/>
        </authorList>
    </citation>
    <scope>NUCLEOTIDE SEQUENCE [LARGE SCALE GENOMIC DNA]</scope>
    <source>
        <strain evidence="1 2">ATCC 29099</strain>
    </source>
</reference>
<proteinExistence type="predicted"/>
<dbReference type="AlphaFoldDB" id="U2PIS6"/>
<dbReference type="eggNOG" id="ENOG502ZFQ1">
    <property type="taxonomic scope" value="Bacteria"/>
</dbReference>
<dbReference type="EMBL" id="AWVJ01000130">
    <property type="protein sequence ID" value="ERK44051.1"/>
    <property type="molecule type" value="Genomic_DNA"/>
</dbReference>
<dbReference type="Proteomes" id="UP000016608">
    <property type="component" value="Unassembled WGS sequence"/>
</dbReference>
<sequence length="113" mass="12932">MKILQQARSFWFNIPLKRLKKVMVVMAAARISLTGSARKTANTLSDKKSGRIKIRGISRISFRRHARSKLIFACPSAIKLCWQLILPESRRQPEKISITAEIMYNYVVGTKIV</sequence>
<name>U2PIS6_EUBRA</name>
<accession>U2PIS6</accession>
<dbReference type="HOGENOM" id="CLU_2129676_0_0_9"/>
<keyword evidence="2" id="KW-1185">Reference proteome</keyword>
<organism evidence="1 2">
    <name type="scientific">Eubacterium ramulus ATCC 29099</name>
    <dbReference type="NCBI Taxonomy" id="1256908"/>
    <lineage>
        <taxon>Bacteria</taxon>
        <taxon>Bacillati</taxon>
        <taxon>Bacillota</taxon>
        <taxon>Clostridia</taxon>
        <taxon>Eubacteriales</taxon>
        <taxon>Eubacteriaceae</taxon>
        <taxon>Eubacterium</taxon>
    </lineage>
</organism>
<comment type="caution">
    <text evidence="1">The sequence shown here is derived from an EMBL/GenBank/DDBJ whole genome shotgun (WGS) entry which is preliminary data.</text>
</comment>
<evidence type="ECO:0000313" key="2">
    <source>
        <dbReference type="Proteomes" id="UP000016608"/>
    </source>
</evidence>
<evidence type="ECO:0000313" key="1">
    <source>
        <dbReference type="EMBL" id="ERK44051.1"/>
    </source>
</evidence>
<gene>
    <name evidence="1" type="ORF">HMPREF0373_02151</name>
</gene>